<reference evidence="1 2" key="1">
    <citation type="submission" date="2015-09" db="EMBL/GenBank/DDBJ databases">
        <title>Bacillus cereus food isolates.</title>
        <authorList>
            <person name="Boekhorst J."/>
        </authorList>
    </citation>
    <scope>NUCLEOTIDE SEQUENCE [LARGE SCALE GENOMIC DNA]</scope>
    <source>
        <strain evidence="1 2">B4088</strain>
    </source>
</reference>
<accession>A0A164LBJ0</accession>
<dbReference type="PATRIC" id="fig|1396.535.peg.5943"/>
<gene>
    <name evidence="1" type="ORF">B4088_5381</name>
</gene>
<name>A0A164LBJ0_BACCE</name>
<comment type="caution">
    <text evidence="1">The sequence shown here is derived from an EMBL/GenBank/DDBJ whole genome shotgun (WGS) entry which is preliminary data.</text>
</comment>
<evidence type="ECO:0000313" key="2">
    <source>
        <dbReference type="Proteomes" id="UP000076482"/>
    </source>
</evidence>
<organism evidence="1 2">
    <name type="scientific">Bacillus cereus</name>
    <dbReference type="NCBI Taxonomy" id="1396"/>
    <lineage>
        <taxon>Bacteria</taxon>
        <taxon>Bacillati</taxon>
        <taxon>Bacillota</taxon>
        <taxon>Bacilli</taxon>
        <taxon>Bacillales</taxon>
        <taxon>Bacillaceae</taxon>
        <taxon>Bacillus</taxon>
        <taxon>Bacillus cereus group</taxon>
    </lineage>
</organism>
<dbReference type="EMBL" id="LJKE01000104">
    <property type="protein sequence ID" value="KZD55636.1"/>
    <property type="molecule type" value="Genomic_DNA"/>
</dbReference>
<sequence length="248" mass="27759">MNSEKATWYLSEVLVVIKNNIKLTPFSQKHFSAIILYTNPITNILRERKNMTLTKKTKVILLTGALTFSLGTLSGCGSKEVSQPKTETTTKAQSEVKSAVHGAEAVKENLPQFLQMNSDEAFSFAKKNISDKITLEETDGKINRYHTIDLESDHKGLKIVYFHNRTDKSNFVAFKPAEHNEKIAKSIEDAQRLLSQYGISPKWEKSTQKGDVPHFVSNIEGKPVNILVVTAKEGNTRVVGSIHVDLKE</sequence>
<proteinExistence type="predicted"/>
<protein>
    <submittedName>
        <fullName evidence="1">Uncharacterized protein</fullName>
    </submittedName>
</protein>
<evidence type="ECO:0000313" key="1">
    <source>
        <dbReference type="EMBL" id="KZD55636.1"/>
    </source>
</evidence>
<dbReference type="AlphaFoldDB" id="A0A164LBJ0"/>
<dbReference type="Proteomes" id="UP000076482">
    <property type="component" value="Unassembled WGS sequence"/>
</dbReference>